<keyword evidence="3" id="KW-0804">Transcription</keyword>
<gene>
    <name evidence="5" type="ORF">GEV02_24180</name>
</gene>
<keyword evidence="1" id="KW-0805">Transcription regulation</keyword>
<evidence type="ECO:0000313" key="5">
    <source>
        <dbReference type="EMBL" id="MQA41245.1"/>
    </source>
</evidence>
<evidence type="ECO:0000256" key="2">
    <source>
        <dbReference type="ARBA" id="ARBA00023125"/>
    </source>
</evidence>
<dbReference type="GO" id="GO:0003700">
    <property type="term" value="F:DNA-binding transcription factor activity"/>
    <property type="evidence" value="ECO:0007669"/>
    <property type="project" value="InterPro"/>
</dbReference>
<evidence type="ECO:0000313" key="6">
    <source>
        <dbReference type="Proteomes" id="UP000440498"/>
    </source>
</evidence>
<name>A0A6A7N828_9BURK</name>
<dbReference type="PANTHER" id="PTHR46796:SF15">
    <property type="entry name" value="BLL1074 PROTEIN"/>
    <property type="match status" value="1"/>
</dbReference>
<dbReference type="EMBL" id="WHUG01000012">
    <property type="protein sequence ID" value="MQA41245.1"/>
    <property type="molecule type" value="Genomic_DNA"/>
</dbReference>
<protein>
    <submittedName>
        <fullName evidence="5">Helix-turn-helix domain-containing protein</fullName>
    </submittedName>
</protein>
<dbReference type="AlphaFoldDB" id="A0A6A7N828"/>
<dbReference type="Gene3D" id="1.10.10.60">
    <property type="entry name" value="Homeodomain-like"/>
    <property type="match status" value="1"/>
</dbReference>
<dbReference type="PANTHER" id="PTHR46796">
    <property type="entry name" value="HTH-TYPE TRANSCRIPTIONAL ACTIVATOR RHAS-RELATED"/>
    <property type="match status" value="1"/>
</dbReference>
<keyword evidence="6" id="KW-1185">Reference proteome</keyword>
<dbReference type="SMART" id="SM00342">
    <property type="entry name" value="HTH_ARAC"/>
    <property type="match status" value="1"/>
</dbReference>
<evidence type="ECO:0000256" key="1">
    <source>
        <dbReference type="ARBA" id="ARBA00023015"/>
    </source>
</evidence>
<evidence type="ECO:0000259" key="4">
    <source>
        <dbReference type="PROSITE" id="PS01124"/>
    </source>
</evidence>
<dbReference type="RefSeq" id="WP_152840512.1">
    <property type="nucleotide sequence ID" value="NZ_WHUG01000012.1"/>
</dbReference>
<dbReference type="Pfam" id="PF12833">
    <property type="entry name" value="HTH_18"/>
    <property type="match status" value="1"/>
</dbReference>
<dbReference type="InterPro" id="IPR050204">
    <property type="entry name" value="AraC_XylS_family_regulators"/>
</dbReference>
<dbReference type="InterPro" id="IPR018060">
    <property type="entry name" value="HTH_AraC"/>
</dbReference>
<dbReference type="Proteomes" id="UP000440498">
    <property type="component" value="Unassembled WGS sequence"/>
</dbReference>
<comment type="caution">
    <text evidence="5">The sequence shown here is derived from an EMBL/GenBank/DDBJ whole genome shotgun (WGS) entry which is preliminary data.</text>
</comment>
<dbReference type="PROSITE" id="PS01124">
    <property type="entry name" value="HTH_ARAC_FAMILY_2"/>
    <property type="match status" value="1"/>
</dbReference>
<feature type="domain" description="HTH araC/xylS-type" evidence="4">
    <location>
        <begin position="150"/>
        <end position="252"/>
    </location>
</feature>
<evidence type="ECO:0000256" key="3">
    <source>
        <dbReference type="ARBA" id="ARBA00023163"/>
    </source>
</evidence>
<proteinExistence type="predicted"/>
<keyword evidence="2" id="KW-0238">DNA-binding</keyword>
<accession>A0A6A7N828</accession>
<dbReference type="GO" id="GO:0043565">
    <property type="term" value="F:sequence-specific DNA binding"/>
    <property type="evidence" value="ECO:0007669"/>
    <property type="project" value="InterPro"/>
</dbReference>
<organism evidence="5 6">
    <name type="scientific">Rugamonas aquatica</name>
    <dbReference type="NCBI Taxonomy" id="2743357"/>
    <lineage>
        <taxon>Bacteria</taxon>
        <taxon>Pseudomonadati</taxon>
        <taxon>Pseudomonadota</taxon>
        <taxon>Betaproteobacteria</taxon>
        <taxon>Burkholderiales</taxon>
        <taxon>Oxalobacteraceae</taxon>
        <taxon>Telluria group</taxon>
        <taxon>Rugamonas</taxon>
    </lineage>
</organism>
<reference evidence="5 6" key="1">
    <citation type="submission" date="2019-10" db="EMBL/GenBank/DDBJ databases">
        <title>Two novel species isolated from a subtropical stream in China.</title>
        <authorList>
            <person name="Lu H."/>
        </authorList>
    </citation>
    <scope>NUCLEOTIDE SEQUENCE [LARGE SCALE GENOMIC DNA]</scope>
    <source>
        <strain evidence="5 6">FT29W</strain>
    </source>
</reference>
<sequence length="253" mass="27290">MYYREYPPHPALAAHVECMWAACAPGGAHTHRVLPDNCVDILWQDGGQPGFAVGMMSSAILVAGHGPLRTVAVRFKPGAAGAFLAVPLHALTDQRADIDQLWGRSDAERLADALWTCELSDRERIAVIEHQLLQRLRAAGGGTKPGDAGDLLIRRALAALEASGGALRIEDLAAQLGVSRQHMAALFRTRVGLSPKLYARICRFRLAAAALKATPAPDWAQLALDCGYFDQSHLIHDFQEFAGSAPERFLLAA</sequence>
<dbReference type="InterPro" id="IPR046532">
    <property type="entry name" value="DUF6597"/>
</dbReference>
<dbReference type="Pfam" id="PF20240">
    <property type="entry name" value="DUF6597"/>
    <property type="match status" value="1"/>
</dbReference>